<feature type="compositionally biased region" description="Acidic residues" evidence="1">
    <location>
        <begin position="1908"/>
        <end position="1918"/>
    </location>
</feature>
<sequence>MDIFTSPKNSKNLFFKFLFFTFSLLLFSSNLLYADGTKQVTPSATGVEPTNGTALYITNNIRGSYFNAPNSNRIRFTIVDNANENFYFGLNSLQRLEALNNPAIGRFTYYRIFDESNTLVQQGRFNDGSANDNNPTPGDSGYIATYLEAFNGPNGVGGVTNGYNPFIFDPSTDGDFYIEIYVSDDGGVTPFVFPSGNELNFFMPYFDFTVGTIAGPILGRVWSDKWSFIAYLFDDADGNAGTADVPTPSLDASVEGEFFAFTDDGVIVKVDFATDFRPLAYELSMNRFGVVEDDADPANDFLTSRMSTNRPSSTSPGLNNGYKVFITSPDQNVFVPTPVAAPVVTGNILGCPGAYYIPYKLDAAGDIAILLDLNGVAGYQPNTADVVVESFEEQPGDKVLFWDGVDGNGVVVSENTNVSVTVTTFRGRTNLPMYDAEFNVDGLSIEAIAPAFSTQSLYWDDSGLAAFGSCNDVNDSNGNNITVGSYQRVDLLDPLLGPTHGWNGSNPNQNVPAAPGGLGTDTVLLCDDYGNDRVINTWFYGYVQESNPVSLRLPSCDKDGDGIDDNVDIDDDNDGIADVDELFGVSGGDPLGDDDGDGLFNYFDPTTGPGDDGPANPNFVDANGDGVSDQYDVDGDGVIDQFDLDSDGDGIPDNNEAQGTQAFTAQGGLTDSDNDGLVNTYDNGTTGLVPVDTDSDGVPDYKDTDSDSDGVTDTVEAGVSLSNSDSDNDGLDDAVDSTSDNYLDPDGTINNTSGLPDADGDVNGGGDVDFRDTESSIDSDGDGIFDEADLDDDNDGILDSVECFETPVTVGPINSGNASFDFTGNGGSNNADLNFVTINGVQYSQFLVPDAYAESFASNSDQVVFENFNGISGSGTGASGNNISNPNWNNIILNAFRSNNFNHFQELTGSVLNSDFYTLTYDVPIPVSGESFILVSERNLNNGFNLEAFDANGVLIGSLDVLTSDYIGTGINTSIGQEIGIALYPLSQFATAGSVIKSITVSPSINGDGGDGKVFIVTEVFTCKDSDGDGVIDSLDLDSDNDGIYDAVEAGHDQVNANGQLTGPVGVDGVPDSVQNTGDEDSGLVNYTLANSDSLDNPDYLDTDSDNDGCSDANEAYNDQNADGGDAGQYGADPATVNPANGLVVASSYAATTPVDIDGNGTLDYREDGPDVNNDGIADACMPPIDTDGDGVFDNLDIDDDNDGILDTVESQGLGDPSVDSDGDGILNYQDSDFCSLNADGVCSVLDSDNDGIPNHLDLDSDGDGIPDNNEAQSTGDYTAPLDSNGDGVPDVTVNGLPVTYDYGEEQGILPVNTDNVDNPDYLDLNSDNQGTDDTTEAALALANNDADGDGLDDNIDTTTGYGDPNGTINLTSQLPDTDNDLTEGGNVDFRDRTAPDDADGDGIKDKEDRDDDNDGIDDVTEGYGFFPDFENGGANCTGQSYDFTGGTLISGTAGSVGAQYRFNTATVGVDAIIEITQRSAGVTLNNIDTNATDNLAWQPVLNYANGSTGDLTMSFQVRFVNAGTTTPAVVNRVGGFIQDIDSNGNGTVREFYRLQNLVGYSIGNPTRVVAQELAAGVIQLRADGSGSAPIEPIDIDNRYRVFFQKREVSQFNFTIGVTKNTTAASQRFYSVRFDECRINLYNDPSHSFVDAPDTDGDLIPDYLDSDADGDGCNDTLEAGYIDAFANADRDGILGNSAPETVDGNGLVTSGEGSEGYSEPNDVDNNGVYDFLEASYSMACDDNDSDGIVDSIDIDDDNDGILDTVENGSVDPFGDTDNDGILNYQDVTPANDANGDGVVDSFDSDGDGVIDQFDQDADNDGIPDNVEAQTTPGYTAPDGVDSDMNGLDDAYETTPGSGEGITPENTDGADEPDYLDNDSDNDNVPDAIEGFDVDNDGVADTVPSGNDVDNDGLDDAFDGDTTGYGDPNGTPTTTDPATDLNNTDGTDEPDYRDTDDDNDGLPTVGTGEDTNNDGNPTNDDEDGDGIPNYLDIDDTDGDGVPDSADIDDDNDGIIDVDECTDVSTLDWTTSPWPSGSLNNSYVIDGRDVNISIVDSNNALLNSPVDLPIIGGFYQGGQATAPQTLISAVDLATLGTTGNVIYTVDFNNVAYSKVSFELFDVDGEIGSNQRMERYTIIGFNNGTAVYPNLIANGSQIISSNTILGVNPVSPSGVSSADGVVGVLFSVPIDSFEIIFDVTDDSIINPGSEPGFSIANISFSACDNDGDGLINSLDQDSDNDGIPDNVEAQTTPGYTAPDGVDSDMNGLDDAYETTPGSGEGITPENTDGTDAPDYLDDDSDNDGVSDRIEGDDVDNDGIADTTEVGDTDGDGIDDAFDPANATDPYSDPSGATATNDPANELNNTDGTDEPDYRDTDDDNDLIPTADEIPDADMNGTPDYLEIPDN</sequence>
<feature type="region of interest" description="Disordered" evidence="1">
    <location>
        <begin position="2226"/>
        <end position="2403"/>
    </location>
</feature>
<feature type="region of interest" description="Disordered" evidence="1">
    <location>
        <begin position="1345"/>
        <end position="1421"/>
    </location>
</feature>
<feature type="compositionally biased region" description="Acidic residues" evidence="1">
    <location>
        <begin position="1347"/>
        <end position="1356"/>
    </location>
</feature>
<evidence type="ECO:0000256" key="1">
    <source>
        <dbReference type="SAM" id="MobiDB-lite"/>
    </source>
</evidence>
<dbReference type="SUPFAM" id="SSF103647">
    <property type="entry name" value="TSP type-3 repeat"/>
    <property type="match status" value="1"/>
</dbReference>
<organism evidence="2 3">
    <name type="scientific">Nonlabens ulvanivorans</name>
    <name type="common">Persicivirga ulvanivorans</name>
    <dbReference type="NCBI Taxonomy" id="906888"/>
    <lineage>
        <taxon>Bacteria</taxon>
        <taxon>Pseudomonadati</taxon>
        <taxon>Bacteroidota</taxon>
        <taxon>Flavobacteriia</taxon>
        <taxon>Flavobacteriales</taxon>
        <taxon>Flavobacteriaceae</taxon>
        <taxon>Nonlabens</taxon>
    </lineage>
</organism>
<feature type="compositionally biased region" description="Acidic residues" evidence="1">
    <location>
        <begin position="2364"/>
        <end position="2378"/>
    </location>
</feature>
<feature type="compositionally biased region" description="Acidic residues" evidence="1">
    <location>
        <begin position="1409"/>
        <end position="1421"/>
    </location>
</feature>
<proteinExistence type="predicted"/>
<feature type="compositionally biased region" description="Acidic residues" evidence="1">
    <location>
        <begin position="2291"/>
        <end position="2301"/>
    </location>
</feature>
<dbReference type="GO" id="GO:0005509">
    <property type="term" value="F:calcium ion binding"/>
    <property type="evidence" value="ECO:0007669"/>
    <property type="project" value="InterPro"/>
</dbReference>
<feature type="compositionally biased region" description="Low complexity" evidence="1">
    <location>
        <begin position="1116"/>
        <end position="1133"/>
    </location>
</feature>
<feature type="compositionally biased region" description="Basic and acidic residues" evidence="1">
    <location>
        <begin position="1389"/>
        <end position="1408"/>
    </location>
</feature>
<dbReference type="Gene3D" id="4.10.1080.10">
    <property type="entry name" value="TSP type-3 repeat"/>
    <property type="match status" value="3"/>
</dbReference>
<feature type="region of interest" description="Disordered" evidence="1">
    <location>
        <begin position="1258"/>
        <end position="1292"/>
    </location>
</feature>
<evidence type="ECO:0000313" key="3">
    <source>
        <dbReference type="Proteomes" id="UP000028531"/>
    </source>
</evidence>
<dbReference type="InterPro" id="IPR018247">
    <property type="entry name" value="EF_Hand_1_Ca_BS"/>
</dbReference>
<feature type="compositionally biased region" description="Acidic residues" evidence="1">
    <location>
        <begin position="726"/>
        <end position="735"/>
    </location>
</feature>
<dbReference type="PANTHER" id="PTHR10199">
    <property type="entry name" value="THROMBOSPONDIN"/>
    <property type="match status" value="1"/>
</dbReference>
<feature type="compositionally biased region" description="Low complexity" evidence="1">
    <location>
        <begin position="1965"/>
        <end position="1977"/>
    </location>
</feature>
<feature type="compositionally biased region" description="Acidic residues" evidence="1">
    <location>
        <begin position="631"/>
        <end position="650"/>
    </location>
</feature>
<feature type="compositionally biased region" description="Acidic residues" evidence="1">
    <location>
        <begin position="1099"/>
        <end position="1109"/>
    </location>
</feature>
<feature type="region of interest" description="Disordered" evidence="1">
    <location>
        <begin position="1759"/>
        <end position="2013"/>
    </location>
</feature>
<comment type="caution">
    <text evidence="2">The sequence shown here is derived from an EMBL/GenBank/DDBJ whole genome shotgun (WGS) entry which is preliminary data.</text>
</comment>
<dbReference type="PANTHER" id="PTHR10199:SF119">
    <property type="entry name" value="RE20510P"/>
    <property type="match status" value="1"/>
</dbReference>
<gene>
    <name evidence="2" type="ORF">IL45_07385</name>
</gene>
<feature type="compositionally biased region" description="Polar residues" evidence="1">
    <location>
        <begin position="2347"/>
        <end position="2362"/>
    </location>
</feature>
<reference evidence="2 3" key="1">
    <citation type="submission" date="2014-07" db="EMBL/GenBank/DDBJ databases">
        <title>Draft genome sequence of Nonlabens ulvanivorans, an ulvan degrading bacterium.</title>
        <authorList>
            <person name="Kopel M."/>
            <person name="Helbert W."/>
            <person name="Henrissat B."/>
            <person name="Doniger T."/>
            <person name="Banin E."/>
        </authorList>
    </citation>
    <scope>NUCLEOTIDE SEQUENCE [LARGE SCALE GENOMIC DNA]</scope>
    <source>
        <strain evidence="2 3">PLR</strain>
    </source>
</reference>
<feature type="non-terminal residue" evidence="2">
    <location>
        <position position="2403"/>
    </location>
</feature>
<feature type="region of interest" description="Disordered" evidence="1">
    <location>
        <begin position="1091"/>
        <end position="1134"/>
    </location>
</feature>
<feature type="region of interest" description="Disordered" evidence="1">
    <location>
        <begin position="1697"/>
        <end position="1723"/>
    </location>
</feature>
<evidence type="ECO:0000313" key="2">
    <source>
        <dbReference type="EMBL" id="KEZ91973.1"/>
    </source>
</evidence>
<feature type="compositionally biased region" description="Acidic residues" evidence="1">
    <location>
        <begin position="1991"/>
        <end position="2013"/>
    </location>
</feature>
<dbReference type="InterPro" id="IPR028974">
    <property type="entry name" value="TSP_type-3_rpt"/>
</dbReference>
<feature type="compositionally biased region" description="Low complexity" evidence="1">
    <location>
        <begin position="709"/>
        <end position="725"/>
    </location>
</feature>
<feature type="compositionally biased region" description="Acidic residues" evidence="1">
    <location>
        <begin position="1945"/>
        <end position="1959"/>
    </location>
</feature>
<feature type="region of interest" description="Disordered" evidence="1">
    <location>
        <begin position="567"/>
        <end position="783"/>
    </location>
</feature>
<feature type="compositionally biased region" description="Acidic residues" evidence="1">
    <location>
        <begin position="567"/>
        <end position="581"/>
    </location>
</feature>
<feature type="region of interest" description="Disordered" evidence="1">
    <location>
        <begin position="1314"/>
        <end position="1333"/>
    </location>
</feature>
<dbReference type="EMBL" id="JPJI01000032">
    <property type="protein sequence ID" value="KEZ91973.1"/>
    <property type="molecule type" value="Genomic_DNA"/>
</dbReference>
<feature type="compositionally biased region" description="Acidic residues" evidence="1">
    <location>
        <begin position="1867"/>
        <end position="1897"/>
    </location>
</feature>
<feature type="compositionally biased region" description="Acidic residues" evidence="1">
    <location>
        <begin position="1802"/>
        <end position="1821"/>
    </location>
</feature>
<name>A0A084JSN9_NONUL</name>
<accession>A0A084JSN9</accession>
<feature type="compositionally biased region" description="Polar residues" evidence="1">
    <location>
        <begin position="655"/>
        <end position="671"/>
    </location>
</feature>
<dbReference type="PROSITE" id="PS00018">
    <property type="entry name" value="EF_HAND_1"/>
    <property type="match status" value="3"/>
</dbReference>
<protein>
    <recommendedName>
        <fullName evidence="4">Internalin</fullName>
    </recommendedName>
</protein>
<dbReference type="Proteomes" id="UP000028531">
    <property type="component" value="Unassembled WGS sequence"/>
</dbReference>
<feature type="compositionally biased region" description="Acidic residues" evidence="1">
    <location>
        <begin position="2309"/>
        <end position="2334"/>
    </location>
</feature>
<feature type="compositionally biased region" description="Low complexity" evidence="1">
    <location>
        <begin position="1919"/>
        <end position="1944"/>
    </location>
</feature>
<feature type="compositionally biased region" description="Polar residues" evidence="1">
    <location>
        <begin position="1367"/>
        <end position="1377"/>
    </location>
</feature>
<evidence type="ECO:0008006" key="4">
    <source>
        <dbReference type="Google" id="ProtNLM"/>
    </source>
</evidence>